<feature type="transmembrane region" description="Helical" evidence="8">
    <location>
        <begin position="202"/>
        <end position="219"/>
    </location>
</feature>
<keyword evidence="11" id="KW-1185">Reference proteome</keyword>
<protein>
    <submittedName>
        <fullName evidence="10">Post-GPI attachment to proteins factor</fullName>
    </submittedName>
</protein>
<dbReference type="OrthoDB" id="68581at2759"/>
<feature type="transmembrane region" description="Helical" evidence="8">
    <location>
        <begin position="98"/>
        <end position="117"/>
    </location>
</feature>
<dbReference type="PANTHER" id="PTHR12892">
    <property type="entry name" value="FGF RECEPTOR ACTIVATING PROTEIN 1"/>
    <property type="match status" value="1"/>
</dbReference>
<evidence type="ECO:0000256" key="8">
    <source>
        <dbReference type="SAM" id="Phobius"/>
    </source>
</evidence>
<gene>
    <name evidence="10" type="ORF">APICC_06407</name>
</gene>
<keyword evidence="4 8" id="KW-0812">Transmembrane</keyword>
<evidence type="ECO:0000256" key="5">
    <source>
        <dbReference type="ARBA" id="ARBA00022989"/>
    </source>
</evidence>
<evidence type="ECO:0000256" key="6">
    <source>
        <dbReference type="ARBA" id="ARBA00023034"/>
    </source>
</evidence>
<dbReference type="GO" id="GO:0005789">
    <property type="term" value="C:endoplasmic reticulum membrane"/>
    <property type="evidence" value="ECO:0007669"/>
    <property type="project" value="TreeGrafter"/>
</dbReference>
<reference evidence="10 11" key="1">
    <citation type="submission" date="2014-07" db="EMBL/GenBank/DDBJ databases">
        <title>Genomic and transcriptomic analysis on Apis cerana provide comprehensive insights into honey bee biology.</title>
        <authorList>
            <person name="Diao Q."/>
            <person name="Sun L."/>
            <person name="Zheng H."/>
            <person name="Zheng H."/>
            <person name="Xu S."/>
            <person name="Wang S."/>
            <person name="Zeng Z."/>
            <person name="Hu F."/>
            <person name="Su S."/>
            <person name="Wu J."/>
        </authorList>
    </citation>
    <scope>NUCLEOTIDE SEQUENCE [LARGE SCALE GENOMIC DNA]</scope>
    <source>
        <tissue evidence="10">Pupae without intestine</tissue>
    </source>
</reference>
<evidence type="ECO:0000256" key="4">
    <source>
        <dbReference type="ARBA" id="ARBA00022692"/>
    </source>
</evidence>
<keyword evidence="7 8" id="KW-0472">Membrane</keyword>
<comment type="similarity">
    <text evidence="2">Belongs to the PGAP2 family.</text>
</comment>
<evidence type="ECO:0000259" key="9">
    <source>
        <dbReference type="Pfam" id="PF10277"/>
    </source>
</evidence>
<evidence type="ECO:0000313" key="11">
    <source>
        <dbReference type="Proteomes" id="UP000242457"/>
    </source>
</evidence>
<dbReference type="GO" id="GO:0006506">
    <property type="term" value="P:GPI anchor biosynthetic process"/>
    <property type="evidence" value="ECO:0007669"/>
    <property type="project" value="UniProtKB-KW"/>
</dbReference>
<name>A0A2A3EFG2_APICC</name>
<comment type="subcellular location">
    <subcellularLocation>
        <location evidence="1">Golgi apparatus membrane</location>
        <topology evidence="1">Multi-pass membrane protein</topology>
    </subcellularLocation>
</comment>
<evidence type="ECO:0000256" key="2">
    <source>
        <dbReference type="ARBA" id="ARBA00007414"/>
    </source>
</evidence>
<dbReference type="EMBL" id="KZ288269">
    <property type="protein sequence ID" value="PBC29949.1"/>
    <property type="molecule type" value="Genomic_DNA"/>
</dbReference>
<feature type="domain" description="CWH43-like N-terminal" evidence="9">
    <location>
        <begin position="38"/>
        <end position="257"/>
    </location>
</feature>
<organism evidence="10 11">
    <name type="scientific">Apis cerana cerana</name>
    <name type="common">Oriental honeybee</name>
    <dbReference type="NCBI Taxonomy" id="94128"/>
    <lineage>
        <taxon>Eukaryota</taxon>
        <taxon>Metazoa</taxon>
        <taxon>Ecdysozoa</taxon>
        <taxon>Arthropoda</taxon>
        <taxon>Hexapoda</taxon>
        <taxon>Insecta</taxon>
        <taxon>Pterygota</taxon>
        <taxon>Neoptera</taxon>
        <taxon>Endopterygota</taxon>
        <taxon>Hymenoptera</taxon>
        <taxon>Apocrita</taxon>
        <taxon>Aculeata</taxon>
        <taxon>Apoidea</taxon>
        <taxon>Anthophila</taxon>
        <taxon>Apidae</taxon>
        <taxon>Apis</taxon>
    </lineage>
</organism>
<dbReference type="InterPro" id="IPR039545">
    <property type="entry name" value="PGAP2"/>
</dbReference>
<sequence length="270" mass="31632">MVDCMLNIPIKMNKSRVGSEYIPLVGDDMLQTRYVLHFAKLAWFTVSLPFFAFLFCITWSVVYNFEHSTSTHCKVYNFLPSVSAAIGHYRPQRDVWKIAIALQAVVRILVLIMYRRYYKEHIYKWAQNICNVATVIYAIENISLISLSFWTSNENYVFHKVSFITFLITSVIHMQIAYYIMRNCRNITKESSEAISLKWKRRSMMLNLLCILFAAYFFYRHNKYCEPLVYSMFALSEYGVVLSNIGFHSTTAWDFANSSLMISGKGFRII</sequence>
<keyword evidence="5 8" id="KW-1133">Transmembrane helix</keyword>
<keyword evidence="6" id="KW-0333">Golgi apparatus</keyword>
<dbReference type="Proteomes" id="UP000242457">
    <property type="component" value="Unassembled WGS sequence"/>
</dbReference>
<dbReference type="AlphaFoldDB" id="A0A2A3EFG2"/>
<feature type="transmembrane region" description="Helical" evidence="8">
    <location>
        <begin position="41"/>
        <end position="62"/>
    </location>
</feature>
<dbReference type="GO" id="GO:0000139">
    <property type="term" value="C:Golgi membrane"/>
    <property type="evidence" value="ECO:0007669"/>
    <property type="project" value="UniProtKB-SubCell"/>
</dbReference>
<dbReference type="Pfam" id="PF10277">
    <property type="entry name" value="Frag1"/>
    <property type="match status" value="1"/>
</dbReference>
<proteinExistence type="inferred from homology"/>
<feature type="transmembrane region" description="Helical" evidence="8">
    <location>
        <begin position="129"/>
        <end position="150"/>
    </location>
</feature>
<evidence type="ECO:0000313" key="10">
    <source>
        <dbReference type="EMBL" id="PBC29949.1"/>
    </source>
</evidence>
<accession>A0A2A3EFG2</accession>
<feature type="transmembrane region" description="Helical" evidence="8">
    <location>
        <begin position="162"/>
        <end position="181"/>
    </location>
</feature>
<evidence type="ECO:0000256" key="7">
    <source>
        <dbReference type="ARBA" id="ARBA00023136"/>
    </source>
</evidence>
<dbReference type="InterPro" id="IPR019402">
    <property type="entry name" value="CWH43_N"/>
</dbReference>
<evidence type="ECO:0000256" key="3">
    <source>
        <dbReference type="ARBA" id="ARBA00022502"/>
    </source>
</evidence>
<dbReference type="PANTHER" id="PTHR12892:SF11">
    <property type="entry name" value="POST-GPI ATTACHMENT TO PROTEINS FACTOR 2"/>
    <property type="match status" value="1"/>
</dbReference>
<keyword evidence="3" id="KW-0337">GPI-anchor biosynthesis</keyword>
<dbReference type="STRING" id="94128.A0A2A3EFG2"/>
<evidence type="ECO:0000256" key="1">
    <source>
        <dbReference type="ARBA" id="ARBA00004653"/>
    </source>
</evidence>